<dbReference type="Proteomes" id="UP001597169">
    <property type="component" value="Unassembled WGS sequence"/>
</dbReference>
<organism evidence="1 2">
    <name type="scientific">Paenibacillus provencensis</name>
    <dbReference type="NCBI Taxonomy" id="441151"/>
    <lineage>
        <taxon>Bacteria</taxon>
        <taxon>Bacillati</taxon>
        <taxon>Bacillota</taxon>
        <taxon>Bacilli</taxon>
        <taxon>Bacillales</taxon>
        <taxon>Paenibacillaceae</taxon>
        <taxon>Paenibacillus</taxon>
    </lineage>
</organism>
<proteinExistence type="predicted"/>
<evidence type="ECO:0000313" key="2">
    <source>
        <dbReference type="Proteomes" id="UP001597169"/>
    </source>
</evidence>
<comment type="caution">
    <text evidence="1">The sequence shown here is derived from an EMBL/GenBank/DDBJ whole genome shotgun (WGS) entry which is preliminary data.</text>
</comment>
<accession>A0ABW3PYY0</accession>
<protein>
    <submittedName>
        <fullName evidence="1">Uncharacterized protein</fullName>
    </submittedName>
</protein>
<sequence>MTREAHILTSKLARMKALKNLYVHGALTLKDPKISVNNAK</sequence>
<gene>
    <name evidence="1" type="ORF">ACFQ3J_24525</name>
</gene>
<dbReference type="RefSeq" id="WP_256209940.1">
    <property type="nucleotide sequence ID" value="NZ_JBHTKX010000008.1"/>
</dbReference>
<dbReference type="EMBL" id="JBHTKX010000008">
    <property type="protein sequence ID" value="MFD1131290.1"/>
    <property type="molecule type" value="Genomic_DNA"/>
</dbReference>
<reference evidence="2" key="1">
    <citation type="journal article" date="2019" name="Int. J. Syst. Evol. Microbiol.">
        <title>The Global Catalogue of Microorganisms (GCM) 10K type strain sequencing project: providing services to taxonomists for standard genome sequencing and annotation.</title>
        <authorList>
            <consortium name="The Broad Institute Genomics Platform"/>
            <consortium name="The Broad Institute Genome Sequencing Center for Infectious Disease"/>
            <person name="Wu L."/>
            <person name="Ma J."/>
        </authorList>
    </citation>
    <scope>NUCLEOTIDE SEQUENCE [LARGE SCALE GENOMIC DNA]</scope>
    <source>
        <strain evidence="2">CCUG 53519</strain>
    </source>
</reference>
<name>A0ABW3PYY0_9BACL</name>
<keyword evidence="2" id="KW-1185">Reference proteome</keyword>
<evidence type="ECO:0000313" key="1">
    <source>
        <dbReference type="EMBL" id="MFD1131290.1"/>
    </source>
</evidence>